<dbReference type="Pfam" id="PF18073">
    <property type="entry name" value="Zn_ribbon_LapB"/>
    <property type="match status" value="1"/>
</dbReference>
<gene>
    <name evidence="11" type="primary">radA</name>
    <name evidence="15" type="ORF">COX53_01210</name>
</gene>
<dbReference type="InterPro" id="IPR041166">
    <property type="entry name" value="Rubredoxin_2"/>
</dbReference>
<evidence type="ECO:0000256" key="12">
    <source>
        <dbReference type="NCBIfam" id="TIGR00416"/>
    </source>
</evidence>
<feature type="short sequence motif" description="RadA KNRFG motif" evidence="11">
    <location>
        <begin position="250"/>
        <end position="254"/>
    </location>
</feature>
<comment type="similarity">
    <text evidence="11 13">Belongs to the RecA family. RadA subfamily.</text>
</comment>
<dbReference type="PROSITE" id="PS50162">
    <property type="entry name" value="RECA_2"/>
    <property type="match status" value="1"/>
</dbReference>
<reference evidence="15 16" key="1">
    <citation type="submission" date="2017-09" db="EMBL/GenBank/DDBJ databases">
        <title>Depth-based differentiation of microbial function through sediment-hosted aquifers and enrichment of novel symbionts in the deep terrestrial subsurface.</title>
        <authorList>
            <person name="Probst A.J."/>
            <person name="Ladd B."/>
            <person name="Jarett J.K."/>
            <person name="Geller-Mcgrath D.E."/>
            <person name="Sieber C.M."/>
            <person name="Emerson J.B."/>
            <person name="Anantharaman K."/>
            <person name="Thomas B.C."/>
            <person name="Malmstrom R."/>
            <person name="Stieglmeier M."/>
            <person name="Klingl A."/>
            <person name="Woyke T."/>
            <person name="Ryan C.M."/>
            <person name="Banfield J.F."/>
        </authorList>
    </citation>
    <scope>NUCLEOTIDE SEQUENCE [LARGE SCALE GENOMIC DNA]</scope>
    <source>
        <strain evidence="15">CG23_combo_of_CG06-09_8_20_14_all_40_14</strain>
    </source>
</reference>
<evidence type="ECO:0000256" key="7">
    <source>
        <dbReference type="ARBA" id="ARBA00022840"/>
    </source>
</evidence>
<evidence type="ECO:0000256" key="10">
    <source>
        <dbReference type="ARBA" id="ARBA00023204"/>
    </source>
</evidence>
<organism evidence="15 16">
    <name type="scientific">candidate division WWE3 bacterium CG23_combo_of_CG06-09_8_20_14_all_40_14</name>
    <dbReference type="NCBI Taxonomy" id="1975095"/>
    <lineage>
        <taxon>Bacteria</taxon>
        <taxon>Katanobacteria</taxon>
    </lineage>
</organism>
<evidence type="ECO:0000256" key="5">
    <source>
        <dbReference type="ARBA" id="ARBA00022801"/>
    </source>
</evidence>
<dbReference type="PRINTS" id="PR01874">
    <property type="entry name" value="DNAREPAIRADA"/>
</dbReference>
<dbReference type="InterPro" id="IPR014721">
    <property type="entry name" value="Ribsml_uS5_D2-typ_fold_subgr"/>
</dbReference>
<dbReference type="Gene3D" id="3.40.50.300">
    <property type="entry name" value="P-loop containing nucleotide triphosphate hydrolases"/>
    <property type="match status" value="1"/>
</dbReference>
<feature type="binding site" evidence="11">
    <location>
        <begin position="92"/>
        <end position="99"/>
    </location>
    <ligand>
        <name>ATP</name>
        <dbReference type="ChEBI" id="CHEBI:30616"/>
    </ligand>
</feature>
<evidence type="ECO:0000256" key="8">
    <source>
        <dbReference type="ARBA" id="ARBA00023016"/>
    </source>
</evidence>
<dbReference type="SMART" id="SM00382">
    <property type="entry name" value="AAA"/>
    <property type="match status" value="1"/>
</dbReference>
<dbReference type="InterPro" id="IPR027417">
    <property type="entry name" value="P-loop_NTPase"/>
</dbReference>
<dbReference type="GO" id="GO:0140664">
    <property type="term" value="F:ATP-dependent DNA damage sensor activity"/>
    <property type="evidence" value="ECO:0007669"/>
    <property type="project" value="InterPro"/>
</dbReference>
<dbReference type="InterPro" id="IPR003593">
    <property type="entry name" value="AAA+_ATPase"/>
</dbReference>
<comment type="domain">
    <text evidence="11">The middle region has homology to RecA with ATPase motifs including the RadA KNRFG motif, while the C-terminus is homologous to Lon protease.</text>
</comment>
<dbReference type="FunFam" id="3.40.50.300:FF:000050">
    <property type="entry name" value="DNA repair protein RadA"/>
    <property type="match status" value="1"/>
</dbReference>
<keyword evidence="1 11" id="KW-0479">Metal-binding</keyword>
<sequence>MKLSSVFVCSSCGETFPKWSGQCSSCGLWNTLAETLAPSKRPAQKQASPKIAVTPLSEIKAEPKSRLKTNISEFNRVLGGGFVNGQVVLLAGEPGIGKSTLLLQVANSLPKPVIYISGEESPEQIALRAKRLGIASALIKIASETNADNLLAFLEALPQSEKPALVIIDSIQTLYTKDLLGMAGSVGQMRECSFRITQFAKKSGISVVLVGHITKEGEIAGPKVLEHIVDTVLYLEGDKTHLFRMLKSSKNRFGSVDEVGVFEMGDKGMREVLNPSTYFIGERLSNVSGSVVAISMEGSRPFAVEVQALVSKTAFGYPKRTAFGVNINRVQILCAVLEKRLFLKLSNFDVYVNIVGGLKVTDPACDLAVCLAIYSGVKDIKIGGEAAVFGEVGLSGEVRKVLHLEKRISEAKRLGYSNVISPKTVRTVKDAVVNF</sequence>
<dbReference type="InterPro" id="IPR020568">
    <property type="entry name" value="Ribosomal_Su5_D2-typ_SF"/>
</dbReference>
<dbReference type="SUPFAM" id="SSF54211">
    <property type="entry name" value="Ribosomal protein S5 domain 2-like"/>
    <property type="match status" value="1"/>
</dbReference>
<dbReference type="GO" id="GO:0016787">
    <property type="term" value="F:hydrolase activity"/>
    <property type="evidence" value="ECO:0007669"/>
    <property type="project" value="UniProtKB-KW"/>
</dbReference>
<feature type="domain" description="RecA family profile 1" evidence="14">
    <location>
        <begin position="63"/>
        <end position="213"/>
    </location>
</feature>
<dbReference type="InterPro" id="IPR014774">
    <property type="entry name" value="KaiC-like_dom"/>
</dbReference>
<keyword evidence="3 11" id="KW-0227">DNA damage</keyword>
<dbReference type="EMBL" id="PCQY01000017">
    <property type="protein sequence ID" value="PIP04672.1"/>
    <property type="molecule type" value="Genomic_DNA"/>
</dbReference>
<evidence type="ECO:0000256" key="2">
    <source>
        <dbReference type="ARBA" id="ARBA00022741"/>
    </source>
</evidence>
<evidence type="ECO:0000256" key="9">
    <source>
        <dbReference type="ARBA" id="ARBA00023125"/>
    </source>
</evidence>
<keyword evidence="5" id="KW-0378">Hydrolase</keyword>
<dbReference type="GO" id="GO:0005524">
    <property type="term" value="F:ATP binding"/>
    <property type="evidence" value="ECO:0007669"/>
    <property type="project" value="UniProtKB-UniRule"/>
</dbReference>
<comment type="caution">
    <text evidence="15">The sequence shown here is derived from an EMBL/GenBank/DDBJ whole genome shotgun (WGS) entry which is preliminary data.</text>
</comment>
<dbReference type="HAMAP" id="MF_01498">
    <property type="entry name" value="RadA_bact"/>
    <property type="match status" value="1"/>
</dbReference>
<evidence type="ECO:0000256" key="1">
    <source>
        <dbReference type="ARBA" id="ARBA00022723"/>
    </source>
</evidence>
<dbReference type="InterPro" id="IPR004504">
    <property type="entry name" value="DNA_repair_RadA"/>
</dbReference>
<keyword evidence="4 13" id="KW-0863">Zinc-finger</keyword>
<dbReference type="NCBIfam" id="TIGR00416">
    <property type="entry name" value="sms"/>
    <property type="match status" value="1"/>
</dbReference>
<dbReference type="PANTHER" id="PTHR32472">
    <property type="entry name" value="DNA REPAIR PROTEIN RADA"/>
    <property type="match status" value="1"/>
</dbReference>
<protein>
    <recommendedName>
        <fullName evidence="11 12">DNA repair protein RadA</fullName>
    </recommendedName>
</protein>
<dbReference type="GO" id="GO:0008270">
    <property type="term" value="F:zinc ion binding"/>
    <property type="evidence" value="ECO:0007669"/>
    <property type="project" value="UniProtKB-KW"/>
</dbReference>
<comment type="function">
    <text evidence="11">Plays a role in repairing double-strand DNA breaks, probably involving stabilizing or processing branched DNA or blocked replication forks.</text>
</comment>
<dbReference type="AlphaFoldDB" id="A0A2G9XCJ0"/>
<dbReference type="CDD" id="cd01121">
    <property type="entry name" value="RadA_SMS_N"/>
    <property type="match status" value="1"/>
</dbReference>
<dbReference type="Gene3D" id="3.30.230.10">
    <property type="match status" value="1"/>
</dbReference>
<keyword evidence="10 11" id="KW-0234">DNA repair</keyword>
<dbReference type="GO" id="GO:0003684">
    <property type="term" value="F:damaged DNA binding"/>
    <property type="evidence" value="ECO:0007669"/>
    <property type="project" value="InterPro"/>
</dbReference>
<dbReference type="Pfam" id="PF06745">
    <property type="entry name" value="ATPase"/>
    <property type="match status" value="1"/>
</dbReference>
<feature type="region of interest" description="Lon-protease-like" evidence="11">
    <location>
        <begin position="349"/>
        <end position="435"/>
    </location>
</feature>
<comment type="function">
    <text evidence="13">DNA-dependent ATPase involved in processing of recombination intermediates, plays a role in repairing DNA breaks. Stimulates the branch migration of RecA-mediated strand transfer reactions, allowing the 3' invading strand to extend heteroduplex DNA faster. Binds ssDNA in the presence of ADP but not other nucleotides, has ATPase activity that is stimulated by ssDNA and various branched DNA structures, but inhibited by SSB. Does not have RecA's homology-searching function.</text>
</comment>
<evidence type="ECO:0000256" key="3">
    <source>
        <dbReference type="ARBA" id="ARBA00022763"/>
    </source>
</evidence>
<evidence type="ECO:0000256" key="6">
    <source>
        <dbReference type="ARBA" id="ARBA00022833"/>
    </source>
</evidence>
<evidence type="ECO:0000259" key="14">
    <source>
        <dbReference type="PROSITE" id="PS50162"/>
    </source>
</evidence>
<name>A0A2G9XCJ0_UNCKA</name>
<evidence type="ECO:0000313" key="16">
    <source>
        <dbReference type="Proteomes" id="UP000231388"/>
    </source>
</evidence>
<dbReference type="SUPFAM" id="SSF52540">
    <property type="entry name" value="P-loop containing nucleoside triphosphate hydrolases"/>
    <property type="match status" value="1"/>
</dbReference>
<accession>A0A2G9XCJ0</accession>
<keyword evidence="9 11" id="KW-0238">DNA-binding</keyword>
<evidence type="ECO:0000256" key="13">
    <source>
        <dbReference type="RuleBase" id="RU003555"/>
    </source>
</evidence>
<proteinExistence type="inferred from homology"/>
<evidence type="ECO:0000313" key="15">
    <source>
        <dbReference type="EMBL" id="PIP04672.1"/>
    </source>
</evidence>
<keyword evidence="6 13" id="KW-0862">Zinc</keyword>
<keyword evidence="2 11" id="KW-0547">Nucleotide-binding</keyword>
<dbReference type="Proteomes" id="UP000231388">
    <property type="component" value="Unassembled WGS sequence"/>
</dbReference>
<keyword evidence="7 11" id="KW-0067">ATP-binding</keyword>
<dbReference type="InterPro" id="IPR020588">
    <property type="entry name" value="RecA_ATP-bd"/>
</dbReference>
<dbReference type="Pfam" id="PF13541">
    <property type="entry name" value="ChlI"/>
    <property type="match status" value="1"/>
</dbReference>
<keyword evidence="8 11" id="KW-0346">Stress response</keyword>
<dbReference type="PANTHER" id="PTHR32472:SF10">
    <property type="entry name" value="DNA REPAIR PROTEIN RADA-LIKE PROTEIN"/>
    <property type="match status" value="1"/>
</dbReference>
<dbReference type="GO" id="GO:0000725">
    <property type="term" value="P:recombinational repair"/>
    <property type="evidence" value="ECO:0007669"/>
    <property type="project" value="UniProtKB-UniRule"/>
</dbReference>
<dbReference type="GO" id="GO:0005829">
    <property type="term" value="C:cytosol"/>
    <property type="evidence" value="ECO:0007669"/>
    <property type="project" value="TreeGrafter"/>
</dbReference>
<evidence type="ECO:0000256" key="4">
    <source>
        <dbReference type="ARBA" id="ARBA00022771"/>
    </source>
</evidence>
<evidence type="ECO:0000256" key="11">
    <source>
        <dbReference type="HAMAP-Rule" id="MF_01498"/>
    </source>
</evidence>